<dbReference type="Proteomes" id="UP000521943">
    <property type="component" value="Unassembled WGS sequence"/>
</dbReference>
<dbReference type="AlphaFoldDB" id="A0A8H6M2J3"/>
<feature type="compositionally biased region" description="Low complexity" evidence="1">
    <location>
        <begin position="348"/>
        <end position="387"/>
    </location>
</feature>
<comment type="caution">
    <text evidence="3">The sequence shown here is derived from an EMBL/GenBank/DDBJ whole genome shotgun (WGS) entry which is preliminary data.</text>
</comment>
<evidence type="ECO:0000256" key="2">
    <source>
        <dbReference type="SAM" id="SignalP"/>
    </source>
</evidence>
<feature type="region of interest" description="Disordered" evidence="1">
    <location>
        <begin position="340"/>
        <end position="395"/>
    </location>
</feature>
<gene>
    <name evidence="3" type="ORF">DFP72DRAFT_1171923</name>
</gene>
<protein>
    <submittedName>
        <fullName evidence="3">Uncharacterized protein</fullName>
    </submittedName>
</protein>
<proteinExistence type="predicted"/>
<keyword evidence="4" id="KW-1185">Reference proteome</keyword>
<dbReference type="EMBL" id="JACGCI010000046">
    <property type="protein sequence ID" value="KAF6752105.1"/>
    <property type="molecule type" value="Genomic_DNA"/>
</dbReference>
<organism evidence="3 4">
    <name type="scientific">Ephemerocybe angulata</name>
    <dbReference type="NCBI Taxonomy" id="980116"/>
    <lineage>
        <taxon>Eukaryota</taxon>
        <taxon>Fungi</taxon>
        <taxon>Dikarya</taxon>
        <taxon>Basidiomycota</taxon>
        <taxon>Agaricomycotina</taxon>
        <taxon>Agaricomycetes</taxon>
        <taxon>Agaricomycetidae</taxon>
        <taxon>Agaricales</taxon>
        <taxon>Agaricineae</taxon>
        <taxon>Psathyrellaceae</taxon>
        <taxon>Ephemerocybe</taxon>
    </lineage>
</organism>
<reference evidence="3 4" key="1">
    <citation type="submission" date="2020-07" db="EMBL/GenBank/DDBJ databases">
        <title>Comparative genomics of pyrophilous fungi reveals a link between fire events and developmental genes.</title>
        <authorList>
            <consortium name="DOE Joint Genome Institute"/>
            <person name="Steindorff A.S."/>
            <person name="Carver A."/>
            <person name="Calhoun S."/>
            <person name="Stillman K."/>
            <person name="Liu H."/>
            <person name="Lipzen A."/>
            <person name="Pangilinan J."/>
            <person name="Labutti K."/>
            <person name="Bruns T.D."/>
            <person name="Grigoriev I.V."/>
        </authorList>
    </citation>
    <scope>NUCLEOTIDE SEQUENCE [LARGE SCALE GENOMIC DNA]</scope>
    <source>
        <strain evidence="3 4">CBS 144469</strain>
    </source>
</reference>
<evidence type="ECO:0000256" key="1">
    <source>
        <dbReference type="SAM" id="MobiDB-lite"/>
    </source>
</evidence>
<feature type="region of interest" description="Disordered" evidence="1">
    <location>
        <begin position="58"/>
        <end position="77"/>
    </location>
</feature>
<feature type="compositionally biased region" description="Low complexity" evidence="1">
    <location>
        <begin position="59"/>
        <end position="74"/>
    </location>
</feature>
<evidence type="ECO:0000313" key="4">
    <source>
        <dbReference type="Proteomes" id="UP000521943"/>
    </source>
</evidence>
<feature type="signal peptide" evidence="2">
    <location>
        <begin position="1"/>
        <end position="28"/>
    </location>
</feature>
<keyword evidence="2" id="KW-0732">Signal</keyword>
<name>A0A8H6M2J3_9AGAR</name>
<dbReference type="OrthoDB" id="3356102at2759"/>
<accession>A0A8H6M2J3</accession>
<sequence>MFSRSFARLALAASAALSLCALSASAAAAGPNQCVTFDASWNLLAFNFDGKDYTVPSDGLSSSTPATALTSTGSRPPFDAPSSPPLCYLSQFFNSVYVLNADASDPTSVYMYDITKKSWSKQATTLPGKDKVPLQSFDITRGFGAILDRDTNVFYALTGGEMLSLNLGEQTAAKGEAVVWNDVGEMALAKADVEGSGAQGYESPTMALAQNHIHFIGGVPGLKEGDARVFVIHFSYLQPEVQSYGNFPTQHGKTASFFKDTGVQTQFAYIPDDGSATYVVDVISNTTTTLPAPSLKDPGAQYAASPSALVQLSSEGGKISFLSYDQDAKKPGTWTEVSAVPAAKNVPGGSSSSSSGTTTTGGTSGGNKTSSAAGGKATGGASAAAGKGENGAVGRGAGVDYQEFDSRDSLYDARDYVDVPFQPSLRAFLEEAVDAHKYARSLALDVDARAPADLEARVFGFGKKEPKSILVKHDKGGRNVYIDVGETDTGVEIRPKIAAAIKCTVQDIKRLYVGTNQKSTDVLADGATFWSFTGKGKEAVNTLWVYTK</sequence>
<evidence type="ECO:0000313" key="3">
    <source>
        <dbReference type="EMBL" id="KAF6752105.1"/>
    </source>
</evidence>
<feature type="chain" id="PRO_5034228235" evidence="2">
    <location>
        <begin position="29"/>
        <end position="548"/>
    </location>
</feature>